<evidence type="ECO:0000313" key="13">
    <source>
        <dbReference type="Proteomes" id="UP000250245"/>
    </source>
</evidence>
<feature type="binding site" evidence="10">
    <location>
        <position position="202"/>
    </location>
    <ligand>
        <name>substrate</name>
    </ligand>
</feature>
<dbReference type="Proteomes" id="UP000250245">
    <property type="component" value="Unassembled WGS sequence"/>
</dbReference>
<evidence type="ECO:0000256" key="5">
    <source>
        <dbReference type="ARBA" id="ARBA00022801"/>
    </source>
</evidence>
<gene>
    <name evidence="12" type="ORF">NCTC11820_00592</name>
</gene>
<dbReference type="PANTHER" id="PTHR11067">
    <property type="entry name" value="INOSINE TRIPHOSPHATE PYROPHOSPHATASE/HAM1 PROTEIN"/>
    <property type="match status" value="1"/>
</dbReference>
<dbReference type="GO" id="GO:0036222">
    <property type="term" value="F:XTP diphosphatase activity"/>
    <property type="evidence" value="ECO:0007669"/>
    <property type="project" value="UniProtKB-UniRule"/>
</dbReference>
<dbReference type="InterPro" id="IPR029001">
    <property type="entry name" value="ITPase-like_fam"/>
</dbReference>
<dbReference type="GO" id="GO:0036220">
    <property type="term" value="F:ITP diphosphatase activity"/>
    <property type="evidence" value="ECO:0007669"/>
    <property type="project" value="UniProtKB-UniRule"/>
</dbReference>
<keyword evidence="4 10" id="KW-0547">Nucleotide-binding</keyword>
<dbReference type="CDD" id="cd00515">
    <property type="entry name" value="HAM1"/>
    <property type="match status" value="1"/>
</dbReference>
<dbReference type="NCBIfam" id="TIGR00042">
    <property type="entry name" value="RdgB/HAM1 family non-canonical purine NTP pyrophosphatase"/>
    <property type="match status" value="1"/>
</dbReference>
<dbReference type="GO" id="GO:0035870">
    <property type="term" value="F:dITP diphosphatase activity"/>
    <property type="evidence" value="ECO:0007669"/>
    <property type="project" value="UniProtKB-UniRule"/>
</dbReference>
<evidence type="ECO:0000256" key="8">
    <source>
        <dbReference type="ARBA" id="ARBA00051875"/>
    </source>
</evidence>
<keyword evidence="3 10" id="KW-0479">Metal-binding</keyword>
<feature type="active site" description="Proton acceptor" evidence="10">
    <location>
        <position position="96"/>
    </location>
</feature>
<dbReference type="EMBL" id="UASJ01000001">
    <property type="protein sequence ID" value="SQB64258.1"/>
    <property type="molecule type" value="Genomic_DNA"/>
</dbReference>
<comment type="catalytic activity">
    <reaction evidence="8 10">
        <text>dITP + H2O = dIMP + diphosphate + H(+)</text>
        <dbReference type="Rhea" id="RHEA:28342"/>
        <dbReference type="ChEBI" id="CHEBI:15377"/>
        <dbReference type="ChEBI" id="CHEBI:15378"/>
        <dbReference type="ChEBI" id="CHEBI:33019"/>
        <dbReference type="ChEBI" id="CHEBI:61194"/>
        <dbReference type="ChEBI" id="CHEBI:61382"/>
        <dbReference type="EC" id="3.6.1.66"/>
    </reaction>
</comment>
<evidence type="ECO:0000256" key="2">
    <source>
        <dbReference type="ARBA" id="ARBA00011738"/>
    </source>
</evidence>
<evidence type="ECO:0000256" key="3">
    <source>
        <dbReference type="ARBA" id="ARBA00022723"/>
    </source>
</evidence>
<organism evidence="12 13">
    <name type="scientific">Mobiluncus curtisii</name>
    <dbReference type="NCBI Taxonomy" id="2051"/>
    <lineage>
        <taxon>Bacteria</taxon>
        <taxon>Bacillati</taxon>
        <taxon>Actinomycetota</taxon>
        <taxon>Actinomycetes</taxon>
        <taxon>Actinomycetales</taxon>
        <taxon>Actinomycetaceae</taxon>
        <taxon>Mobiluncus</taxon>
    </lineage>
</organism>
<protein>
    <recommendedName>
        <fullName evidence="10">dITP/XTP pyrophosphatase</fullName>
        <ecNumber evidence="10">3.6.1.66</ecNumber>
    </recommendedName>
    <alternativeName>
        <fullName evidence="10">Non-canonical purine NTP pyrophosphatase</fullName>
    </alternativeName>
    <alternativeName>
        <fullName evidence="10">Non-standard purine NTP pyrophosphatase</fullName>
    </alternativeName>
    <alternativeName>
        <fullName evidence="10">Nucleoside-triphosphate diphosphatase</fullName>
    </alternativeName>
    <alternativeName>
        <fullName evidence="10">Nucleoside-triphosphate pyrophosphatase</fullName>
        <shortName evidence="10">NTPase</shortName>
    </alternativeName>
</protein>
<evidence type="ECO:0000313" key="12">
    <source>
        <dbReference type="EMBL" id="SQB64258.1"/>
    </source>
</evidence>
<dbReference type="HAMAP" id="MF_01405">
    <property type="entry name" value="Non_canon_purine_NTPase"/>
    <property type="match status" value="1"/>
</dbReference>
<dbReference type="GO" id="GO:0005829">
    <property type="term" value="C:cytosol"/>
    <property type="evidence" value="ECO:0007669"/>
    <property type="project" value="TreeGrafter"/>
</dbReference>
<dbReference type="RefSeq" id="WP_013188582.1">
    <property type="nucleotide sequence ID" value="NZ_CP068112.1"/>
</dbReference>
<comment type="caution">
    <text evidence="10">Lacks conserved residue(s) required for the propagation of feature annotation.</text>
</comment>
<proteinExistence type="inferred from homology"/>
<comment type="similarity">
    <text evidence="1 10 11">Belongs to the HAM1 NTPase family.</text>
</comment>
<comment type="catalytic activity">
    <reaction evidence="9 10">
        <text>XTP + H2O = XMP + diphosphate + H(+)</text>
        <dbReference type="Rhea" id="RHEA:28610"/>
        <dbReference type="ChEBI" id="CHEBI:15377"/>
        <dbReference type="ChEBI" id="CHEBI:15378"/>
        <dbReference type="ChEBI" id="CHEBI:33019"/>
        <dbReference type="ChEBI" id="CHEBI:57464"/>
        <dbReference type="ChEBI" id="CHEBI:61314"/>
        <dbReference type="EC" id="3.6.1.66"/>
    </reaction>
</comment>
<dbReference type="GO" id="GO:0009146">
    <property type="term" value="P:purine nucleoside triphosphate catabolic process"/>
    <property type="evidence" value="ECO:0007669"/>
    <property type="project" value="UniProtKB-UniRule"/>
</dbReference>
<reference evidence="12 13" key="1">
    <citation type="submission" date="2018-06" db="EMBL/GenBank/DDBJ databases">
        <authorList>
            <consortium name="Pathogen Informatics"/>
            <person name="Doyle S."/>
        </authorList>
    </citation>
    <scope>NUCLEOTIDE SEQUENCE [LARGE SCALE GENOMIC DNA]</scope>
    <source>
        <strain evidence="12 13">NCTC11820</strain>
    </source>
</reference>
<keyword evidence="7 10" id="KW-0546">Nucleotide metabolism</keyword>
<evidence type="ECO:0000256" key="1">
    <source>
        <dbReference type="ARBA" id="ARBA00008023"/>
    </source>
</evidence>
<dbReference type="GeneID" id="55564266"/>
<evidence type="ECO:0000256" key="6">
    <source>
        <dbReference type="ARBA" id="ARBA00022842"/>
    </source>
</evidence>
<evidence type="ECO:0000256" key="4">
    <source>
        <dbReference type="ARBA" id="ARBA00022741"/>
    </source>
</evidence>
<evidence type="ECO:0000256" key="9">
    <source>
        <dbReference type="ARBA" id="ARBA00052017"/>
    </source>
</evidence>
<feature type="binding site" evidence="10">
    <location>
        <position position="96"/>
    </location>
    <ligand>
        <name>Mg(2+)</name>
        <dbReference type="ChEBI" id="CHEBI:18420"/>
    </ligand>
</feature>
<dbReference type="InterPro" id="IPR002637">
    <property type="entry name" value="RdgB/HAM1"/>
</dbReference>
<evidence type="ECO:0000256" key="11">
    <source>
        <dbReference type="RuleBase" id="RU003781"/>
    </source>
</evidence>
<feature type="binding site" evidence="10">
    <location>
        <begin position="179"/>
        <end position="182"/>
    </location>
    <ligand>
        <name>substrate</name>
    </ligand>
</feature>
<dbReference type="OMA" id="YDPIFQP"/>
<dbReference type="SUPFAM" id="SSF52972">
    <property type="entry name" value="ITPase-like"/>
    <property type="match status" value="1"/>
</dbReference>
<keyword evidence="5 10" id="KW-0378">Hydrolase</keyword>
<dbReference type="EC" id="3.6.1.66" evidence="10"/>
<evidence type="ECO:0000256" key="7">
    <source>
        <dbReference type="ARBA" id="ARBA00023080"/>
    </source>
</evidence>
<feature type="binding site" evidence="10">
    <location>
        <position position="97"/>
    </location>
    <ligand>
        <name>substrate</name>
    </ligand>
</feature>
<dbReference type="Gene3D" id="3.90.950.10">
    <property type="match status" value="1"/>
</dbReference>
<comment type="subunit">
    <text evidence="2 10">Homodimer.</text>
</comment>
<name>A0A2X2YDC1_9ACTO</name>
<keyword evidence="6 10" id="KW-0460">Magnesium</keyword>
<sequence length="231" mass="24427">MSILTSVPDLRDKNAQKLKLPPEAQVVMATGNAHKVREVEEILRPLVPSLRPGGIVAAGTLGAPEPREDGTSFSANALIKARALASVVDVPILADDSGLSVDILGGSPGIFSARWCGHHGDDRANLELLLNQLQDIDDGYRTAAFICAAVLLIPGGGTYLGNGVMGGRLVREPKGKNGFGYDPIFLADGQEVTNGELSKDAKNAISHRTKAFSQIAPQLEAMLGVRTRLTR</sequence>
<evidence type="ECO:0000256" key="10">
    <source>
        <dbReference type="HAMAP-Rule" id="MF_01405"/>
    </source>
</evidence>
<comment type="cofactor">
    <cofactor evidence="10">
        <name>Mg(2+)</name>
        <dbReference type="ChEBI" id="CHEBI:18420"/>
    </cofactor>
    <text evidence="10">Binds 1 Mg(2+) ion per subunit.</text>
</comment>
<comment type="catalytic activity">
    <reaction evidence="10">
        <text>ITP + H2O = IMP + diphosphate + H(+)</text>
        <dbReference type="Rhea" id="RHEA:29399"/>
        <dbReference type="ChEBI" id="CHEBI:15377"/>
        <dbReference type="ChEBI" id="CHEBI:15378"/>
        <dbReference type="ChEBI" id="CHEBI:33019"/>
        <dbReference type="ChEBI" id="CHEBI:58053"/>
        <dbReference type="ChEBI" id="CHEBI:61402"/>
        <dbReference type="EC" id="3.6.1.66"/>
    </reaction>
</comment>
<accession>A0A2X2YDC1</accession>
<feature type="binding site" evidence="10">
    <location>
        <begin position="207"/>
        <end position="208"/>
    </location>
    <ligand>
        <name>substrate</name>
    </ligand>
</feature>
<dbReference type="Pfam" id="PF01725">
    <property type="entry name" value="Ham1p_like"/>
    <property type="match status" value="1"/>
</dbReference>
<dbReference type="GO" id="GO:0000166">
    <property type="term" value="F:nucleotide binding"/>
    <property type="evidence" value="ECO:0007669"/>
    <property type="project" value="UniProtKB-KW"/>
</dbReference>
<dbReference type="PANTHER" id="PTHR11067:SF9">
    <property type="entry name" value="INOSINE TRIPHOSPHATE PYROPHOSPHATASE"/>
    <property type="match status" value="1"/>
</dbReference>
<dbReference type="GO" id="GO:0017111">
    <property type="term" value="F:ribonucleoside triphosphate phosphatase activity"/>
    <property type="evidence" value="ECO:0007669"/>
    <property type="project" value="InterPro"/>
</dbReference>
<dbReference type="GO" id="GO:0046872">
    <property type="term" value="F:metal ion binding"/>
    <property type="evidence" value="ECO:0007669"/>
    <property type="project" value="UniProtKB-KW"/>
</dbReference>
<feature type="binding site" evidence="10">
    <location>
        <begin position="30"/>
        <end position="35"/>
    </location>
    <ligand>
        <name>substrate</name>
    </ligand>
</feature>
<dbReference type="GO" id="GO:0009117">
    <property type="term" value="P:nucleotide metabolic process"/>
    <property type="evidence" value="ECO:0007669"/>
    <property type="project" value="UniProtKB-KW"/>
</dbReference>
<comment type="function">
    <text evidence="10">Pyrophosphatase that catalyzes the hydrolysis of nucleoside triphosphates to their monophosphate derivatives, with a high preference for the non-canonical purine nucleotides XTP (xanthosine triphosphate), dITP (deoxyinosine triphosphate) and ITP. Seems to function as a house-cleaning enzyme that removes non-canonical purine nucleotides from the nucleotide pool, thus preventing their incorporation into DNA/RNA and avoiding chromosomal lesions.</text>
</comment>
<dbReference type="InterPro" id="IPR020922">
    <property type="entry name" value="dITP/XTP_pyrophosphatase"/>
</dbReference>
<dbReference type="AlphaFoldDB" id="A0A2X2YDC1"/>
<dbReference type="FunFam" id="3.90.950.10:FF:000001">
    <property type="entry name" value="dITP/XTP pyrophosphatase"/>
    <property type="match status" value="1"/>
</dbReference>